<reference evidence="1 2" key="1">
    <citation type="submission" date="2020-04" db="EMBL/GenBank/DDBJ databases">
        <title>Novosphingobium sp. TW-4 isolated from soil.</title>
        <authorList>
            <person name="Dahal R.H."/>
            <person name="Chaudhary D.K."/>
        </authorList>
    </citation>
    <scope>NUCLEOTIDE SEQUENCE [LARGE SCALE GENOMIC DNA]</scope>
    <source>
        <strain evidence="1 2">TW-4</strain>
    </source>
</reference>
<evidence type="ECO:0000313" key="2">
    <source>
        <dbReference type="Proteomes" id="UP000583556"/>
    </source>
</evidence>
<dbReference type="Proteomes" id="UP000583556">
    <property type="component" value="Unassembled WGS sequence"/>
</dbReference>
<comment type="caution">
    <text evidence="1">The sequence shown here is derived from an EMBL/GenBank/DDBJ whole genome shotgun (WGS) entry which is preliminary data.</text>
</comment>
<dbReference type="EMBL" id="JABBGM010000004">
    <property type="protein sequence ID" value="NML94040.1"/>
    <property type="molecule type" value="Genomic_DNA"/>
</dbReference>
<evidence type="ECO:0000313" key="1">
    <source>
        <dbReference type="EMBL" id="NML94040.1"/>
    </source>
</evidence>
<proteinExistence type="predicted"/>
<gene>
    <name evidence="1" type="ORF">HHL27_10230</name>
</gene>
<sequence>MSHMQAIENQDKALDDVQLDPVERLAVAYAPAGLRALWIGFLAFDHRLADAAREGRDPIMVQLRLAWWRDRMGEPVSRWPQGEPLLAVLAPWDAERAALGAIVDGWEARNVGSDGGVALRAARIGALAAIARLGGARDGAVLAAVAQAGGEWLDRKAAANATPRLPRSMRPLAVLRAAALAADDTRPMLRFGTLLRVGLFGR</sequence>
<name>A0A7Y0G9I2_9SPHN</name>
<accession>A0A7Y0G9I2</accession>
<evidence type="ECO:0008006" key="3">
    <source>
        <dbReference type="Google" id="ProtNLM"/>
    </source>
</evidence>
<dbReference type="AlphaFoldDB" id="A0A7Y0G9I2"/>
<protein>
    <recommendedName>
        <fullName evidence="3">Phytoene synthase</fullName>
    </recommendedName>
</protein>
<organism evidence="1 2">
    <name type="scientific">Novosphingobium olei</name>
    <dbReference type="NCBI Taxonomy" id="2728851"/>
    <lineage>
        <taxon>Bacteria</taxon>
        <taxon>Pseudomonadati</taxon>
        <taxon>Pseudomonadota</taxon>
        <taxon>Alphaproteobacteria</taxon>
        <taxon>Sphingomonadales</taxon>
        <taxon>Sphingomonadaceae</taxon>
        <taxon>Novosphingobium</taxon>
    </lineage>
</organism>
<keyword evidence="2" id="KW-1185">Reference proteome</keyword>